<evidence type="ECO:0000256" key="3">
    <source>
        <dbReference type="ARBA" id="ARBA00022759"/>
    </source>
</evidence>
<reference evidence="10" key="1">
    <citation type="submission" date="2022-01" db="EMBL/GenBank/DDBJ databases">
        <title>Draft genome of Methanogenium marinum DSM 15558.</title>
        <authorList>
            <person name="Chen S.-C."/>
            <person name="You Y.-T."/>
        </authorList>
    </citation>
    <scope>NUCLEOTIDE SEQUENCE</scope>
    <source>
        <strain evidence="10">DSM 15558</strain>
    </source>
</reference>
<evidence type="ECO:0000256" key="9">
    <source>
        <dbReference type="HAMAP-Rule" id="MF_01470"/>
    </source>
</evidence>
<keyword evidence="2 9" id="KW-0479">Metal-binding</keyword>
<dbReference type="GO" id="GO:0043571">
    <property type="term" value="P:maintenance of CRISPR repeat elements"/>
    <property type="evidence" value="ECO:0007669"/>
    <property type="project" value="UniProtKB-UniRule"/>
</dbReference>
<dbReference type="Gene3D" id="3.100.10.20">
    <property type="entry name" value="CRISPR-associated endonuclease Cas1, N-terminal domain"/>
    <property type="match status" value="1"/>
</dbReference>
<dbReference type="PANTHER" id="PTHR34353">
    <property type="entry name" value="CRISPR-ASSOCIATED ENDONUCLEASE CAS1 1"/>
    <property type="match status" value="1"/>
</dbReference>
<accession>A0A9Q4PWA1</accession>
<dbReference type="Gene3D" id="1.20.120.920">
    <property type="entry name" value="CRISPR-associated endonuclease Cas1, C-terminal domain"/>
    <property type="match status" value="1"/>
</dbReference>
<dbReference type="PANTHER" id="PTHR34353:SF2">
    <property type="entry name" value="CRISPR-ASSOCIATED ENDONUCLEASE CAS1 1"/>
    <property type="match status" value="1"/>
</dbReference>
<evidence type="ECO:0000256" key="4">
    <source>
        <dbReference type="ARBA" id="ARBA00022801"/>
    </source>
</evidence>
<sequence length="324" mass="35973">MTSEHSWHVVAGFGAHIKSTGTTLSILYKGEQKEFPLPSVRHLLLVGGHNIHTSAVTRLLRQGSSISFFDADGTPVGMLNPFGSDAGSEIREAQRTHMPHTFARVIVQTTLKSRLLAIERTENQLGETLFYKGEQEILHNILSELENLITMDELRRVHKLAGDMYFEIMARSLPPELGFRRRTNQPHQDPVNAMLSLGYAMLFGNVIVSVIGAYLDPDHGLLREGERSLVTDLIDPLKTTMVDAAVFSIARAGLINGRYEVSTKRCHLNEEVIDALIAALRASINQEIIDDNVLSLSQAVMEEGPFFLAYQISGIQNDSVLQSR</sequence>
<dbReference type="CDD" id="cd09634">
    <property type="entry name" value="Cas1_I-II-III"/>
    <property type="match status" value="1"/>
</dbReference>
<evidence type="ECO:0000313" key="11">
    <source>
        <dbReference type="Proteomes" id="UP001143747"/>
    </source>
</evidence>
<gene>
    <name evidence="9 10" type="primary">cas1</name>
    <name evidence="10" type="ORF">L0665_09605</name>
</gene>
<comment type="caution">
    <text evidence="10">The sequence shown here is derived from an EMBL/GenBank/DDBJ whole genome shotgun (WGS) entry which is preliminary data.</text>
</comment>
<keyword evidence="7 9" id="KW-0238">DNA-binding</keyword>
<comment type="caution">
    <text evidence="9">Lacks conserved residue(s) required for the propagation of feature annotation.</text>
</comment>
<keyword evidence="4 9" id="KW-0378">Hydrolase</keyword>
<evidence type="ECO:0000256" key="1">
    <source>
        <dbReference type="ARBA" id="ARBA00022722"/>
    </source>
</evidence>
<evidence type="ECO:0000256" key="8">
    <source>
        <dbReference type="ARBA" id="ARBA00023211"/>
    </source>
</evidence>
<evidence type="ECO:0000256" key="7">
    <source>
        <dbReference type="ARBA" id="ARBA00023125"/>
    </source>
</evidence>
<keyword evidence="5 9" id="KW-0460">Magnesium</keyword>
<keyword evidence="6 9" id="KW-0051">Antiviral defense</keyword>
<evidence type="ECO:0000256" key="6">
    <source>
        <dbReference type="ARBA" id="ARBA00023118"/>
    </source>
</evidence>
<dbReference type="InterPro" id="IPR042211">
    <property type="entry name" value="CRISPR-assoc_Cas1_N"/>
</dbReference>
<comment type="function">
    <text evidence="9">CRISPR (clustered regularly interspaced short palindromic repeat), is an adaptive immune system that provides protection against mobile genetic elements (viruses, transposable elements and conjugative plasmids). CRISPR clusters contain spacers, sequences complementary to antecedent mobile elements, and target invading nucleic acids. CRISPR clusters are transcribed and processed into CRISPR RNA (crRNA). Acts as a dsDNA endonuclease. Involved in the integration of spacer DNA into the CRISPR cassette.</text>
</comment>
<dbReference type="Proteomes" id="UP001143747">
    <property type="component" value="Unassembled WGS sequence"/>
</dbReference>
<keyword evidence="3 9" id="KW-0255">Endonuclease</keyword>
<name>A0A9Q4PWA1_9EURY</name>
<dbReference type="AlphaFoldDB" id="A0A9Q4PWA1"/>
<dbReference type="GO" id="GO:0016787">
    <property type="term" value="F:hydrolase activity"/>
    <property type="evidence" value="ECO:0007669"/>
    <property type="project" value="UniProtKB-KW"/>
</dbReference>
<dbReference type="RefSeq" id="WP_274925471.1">
    <property type="nucleotide sequence ID" value="NZ_JAKELO010000002.1"/>
</dbReference>
<dbReference type="InterPro" id="IPR042206">
    <property type="entry name" value="CRISPR-assoc_Cas1_C"/>
</dbReference>
<keyword evidence="1 9" id="KW-0540">Nuclease</keyword>
<dbReference type="GO" id="GO:0046872">
    <property type="term" value="F:metal ion binding"/>
    <property type="evidence" value="ECO:0007669"/>
    <property type="project" value="UniProtKB-UniRule"/>
</dbReference>
<dbReference type="InterPro" id="IPR050646">
    <property type="entry name" value="Cas1"/>
</dbReference>
<keyword evidence="11" id="KW-1185">Reference proteome</keyword>
<feature type="binding site" evidence="9">
    <location>
        <position position="235"/>
    </location>
    <ligand>
        <name>Mn(2+)</name>
        <dbReference type="ChEBI" id="CHEBI:29035"/>
    </ligand>
</feature>
<dbReference type="NCBIfam" id="TIGR00287">
    <property type="entry name" value="cas1"/>
    <property type="match status" value="1"/>
</dbReference>
<dbReference type="GO" id="GO:0004519">
    <property type="term" value="F:endonuclease activity"/>
    <property type="evidence" value="ECO:0007669"/>
    <property type="project" value="UniProtKB-UniRule"/>
</dbReference>
<dbReference type="HAMAP" id="MF_01470">
    <property type="entry name" value="Cas1"/>
    <property type="match status" value="1"/>
</dbReference>
<keyword evidence="8 9" id="KW-0464">Manganese</keyword>
<dbReference type="EC" id="3.1.-.-" evidence="9"/>
<evidence type="ECO:0000256" key="5">
    <source>
        <dbReference type="ARBA" id="ARBA00022842"/>
    </source>
</evidence>
<proteinExistence type="inferred from homology"/>
<dbReference type="Pfam" id="PF01867">
    <property type="entry name" value="Cas_Cas1"/>
    <property type="match status" value="1"/>
</dbReference>
<dbReference type="GO" id="GO:0051607">
    <property type="term" value="P:defense response to virus"/>
    <property type="evidence" value="ECO:0007669"/>
    <property type="project" value="UniProtKB-UniRule"/>
</dbReference>
<dbReference type="EMBL" id="JAKELO010000002">
    <property type="protein sequence ID" value="MDE4908860.1"/>
    <property type="molecule type" value="Genomic_DNA"/>
</dbReference>
<evidence type="ECO:0000313" key="10">
    <source>
        <dbReference type="EMBL" id="MDE4908860.1"/>
    </source>
</evidence>
<protein>
    <recommendedName>
        <fullName evidence="9">CRISPR-associated endonuclease Cas1</fullName>
        <ecNumber evidence="9">3.1.-.-</ecNumber>
    </recommendedName>
</protein>
<dbReference type="InterPro" id="IPR002729">
    <property type="entry name" value="CRISPR-assoc_Cas1"/>
</dbReference>
<organism evidence="10 11">
    <name type="scientific">Methanogenium marinum</name>
    <dbReference type="NCBI Taxonomy" id="348610"/>
    <lineage>
        <taxon>Archaea</taxon>
        <taxon>Methanobacteriati</taxon>
        <taxon>Methanobacteriota</taxon>
        <taxon>Stenosarchaea group</taxon>
        <taxon>Methanomicrobia</taxon>
        <taxon>Methanomicrobiales</taxon>
        <taxon>Methanomicrobiaceae</taxon>
        <taxon>Methanogenium</taxon>
    </lineage>
</organism>
<evidence type="ECO:0000256" key="2">
    <source>
        <dbReference type="ARBA" id="ARBA00022723"/>
    </source>
</evidence>
<comment type="similarity">
    <text evidence="9">Belongs to the CRISPR-associated endonuclease Cas1 family.</text>
</comment>
<comment type="subunit">
    <text evidence="9">Homodimer, forms a heterotetramer with a Cas2 homodimer.</text>
</comment>
<dbReference type="GO" id="GO:0003677">
    <property type="term" value="F:DNA binding"/>
    <property type="evidence" value="ECO:0007669"/>
    <property type="project" value="UniProtKB-KW"/>
</dbReference>
<comment type="cofactor">
    <cofactor evidence="9">
        <name>Mg(2+)</name>
        <dbReference type="ChEBI" id="CHEBI:18420"/>
    </cofactor>
    <cofactor evidence="9">
        <name>Mn(2+)</name>
        <dbReference type="ChEBI" id="CHEBI:29035"/>
    </cofactor>
</comment>